<protein>
    <recommendedName>
        <fullName evidence="3">Protein kinase domain-containing protein</fullName>
    </recommendedName>
</protein>
<comment type="caution">
    <text evidence="4">The sequence shown here is derived from an EMBL/GenBank/DDBJ whole genome shotgun (WGS) entry which is preliminary data.</text>
</comment>
<name>A0AAV5S8F4_9BILA</name>
<organism evidence="4 5">
    <name type="scientific">Pristionchus entomophagus</name>
    <dbReference type="NCBI Taxonomy" id="358040"/>
    <lineage>
        <taxon>Eukaryota</taxon>
        <taxon>Metazoa</taxon>
        <taxon>Ecdysozoa</taxon>
        <taxon>Nematoda</taxon>
        <taxon>Chromadorea</taxon>
        <taxon>Rhabditida</taxon>
        <taxon>Rhabditina</taxon>
        <taxon>Diplogasteromorpha</taxon>
        <taxon>Diplogasteroidea</taxon>
        <taxon>Neodiplogasteridae</taxon>
        <taxon>Pristionchus</taxon>
    </lineage>
</organism>
<evidence type="ECO:0000259" key="3">
    <source>
        <dbReference type="PROSITE" id="PS50011"/>
    </source>
</evidence>
<keyword evidence="1" id="KW-0547">Nucleotide-binding</keyword>
<dbReference type="InterPro" id="IPR011009">
    <property type="entry name" value="Kinase-like_dom_sf"/>
</dbReference>
<dbReference type="Proteomes" id="UP001432027">
    <property type="component" value="Unassembled WGS sequence"/>
</dbReference>
<evidence type="ECO:0000313" key="5">
    <source>
        <dbReference type="Proteomes" id="UP001432027"/>
    </source>
</evidence>
<dbReference type="EMBL" id="BTSX01000001">
    <property type="protein sequence ID" value="GMS78978.1"/>
    <property type="molecule type" value="Genomic_DNA"/>
</dbReference>
<keyword evidence="5" id="KW-1185">Reference proteome</keyword>
<accession>A0AAV5S8F4</accession>
<reference evidence="4" key="1">
    <citation type="submission" date="2023-10" db="EMBL/GenBank/DDBJ databases">
        <title>Genome assembly of Pristionchus species.</title>
        <authorList>
            <person name="Yoshida K."/>
            <person name="Sommer R.J."/>
        </authorList>
    </citation>
    <scope>NUCLEOTIDE SEQUENCE</scope>
    <source>
        <strain evidence="4">RS0144</strain>
    </source>
</reference>
<dbReference type="InterPro" id="IPR008271">
    <property type="entry name" value="Ser/Thr_kinase_AS"/>
</dbReference>
<feature type="non-terminal residue" evidence="4">
    <location>
        <position position="103"/>
    </location>
</feature>
<evidence type="ECO:0000313" key="4">
    <source>
        <dbReference type="EMBL" id="GMS78978.1"/>
    </source>
</evidence>
<keyword evidence="2" id="KW-0067">ATP-binding</keyword>
<dbReference type="PROSITE" id="PS00108">
    <property type="entry name" value="PROTEIN_KINASE_ST"/>
    <property type="match status" value="1"/>
</dbReference>
<feature type="domain" description="Protein kinase" evidence="3">
    <location>
        <begin position="1"/>
        <end position="103"/>
    </location>
</feature>
<dbReference type="Pfam" id="PF00069">
    <property type="entry name" value="Pkinase"/>
    <property type="match status" value="1"/>
</dbReference>
<dbReference type="GO" id="GO:0004672">
    <property type="term" value="F:protein kinase activity"/>
    <property type="evidence" value="ECO:0007669"/>
    <property type="project" value="InterPro"/>
</dbReference>
<dbReference type="GO" id="GO:0005524">
    <property type="term" value="F:ATP binding"/>
    <property type="evidence" value="ECO:0007669"/>
    <property type="project" value="UniProtKB-KW"/>
</dbReference>
<dbReference type="AlphaFoldDB" id="A0AAV5S8F4"/>
<evidence type="ECO:0000256" key="2">
    <source>
        <dbReference type="ARBA" id="ARBA00022840"/>
    </source>
</evidence>
<dbReference type="InterPro" id="IPR050117">
    <property type="entry name" value="MAPK"/>
</dbReference>
<proteinExistence type="predicted"/>
<dbReference type="PANTHER" id="PTHR24055">
    <property type="entry name" value="MITOGEN-ACTIVATED PROTEIN KINASE"/>
    <property type="match status" value="1"/>
</dbReference>
<gene>
    <name evidence="4" type="ORF">PENTCL1PPCAC_1153</name>
</gene>
<sequence>VLQISIKKRLKHSALSFLIYRCLSGVRYLHRMGIVYGDLKPSNIVVDEQYQVQLLDPGLSRLIWDQESRLSEFTTQRRYRAPEILMGAVFDGKADVWSIGCIF</sequence>
<dbReference type="SUPFAM" id="SSF56112">
    <property type="entry name" value="Protein kinase-like (PK-like)"/>
    <property type="match status" value="1"/>
</dbReference>
<dbReference type="InterPro" id="IPR000719">
    <property type="entry name" value="Prot_kinase_dom"/>
</dbReference>
<feature type="non-terminal residue" evidence="4">
    <location>
        <position position="1"/>
    </location>
</feature>
<evidence type="ECO:0000256" key="1">
    <source>
        <dbReference type="ARBA" id="ARBA00022741"/>
    </source>
</evidence>
<dbReference type="Gene3D" id="1.10.510.10">
    <property type="entry name" value="Transferase(Phosphotransferase) domain 1"/>
    <property type="match status" value="1"/>
</dbReference>
<dbReference type="PROSITE" id="PS50011">
    <property type="entry name" value="PROTEIN_KINASE_DOM"/>
    <property type="match status" value="1"/>
</dbReference>